<reference evidence="6" key="3">
    <citation type="submission" date="2025-09" db="UniProtKB">
        <authorList>
            <consortium name="Ensembl"/>
        </authorList>
    </citation>
    <scope>IDENTIFICATION</scope>
    <source>
        <strain evidence="6">broiler</strain>
    </source>
</reference>
<evidence type="ECO:0000256" key="3">
    <source>
        <dbReference type="RuleBase" id="RU363092"/>
    </source>
</evidence>
<evidence type="ECO:0000256" key="2">
    <source>
        <dbReference type="ARBA" id="ARBA00030244"/>
    </source>
</evidence>
<sequence length="337" mass="37709">MSGCEEEAGDGYSSAEDEDYVPSGAEYSEEDESELLREEEEEAAGPRPTRSRNSPRQATRRKKKKRRGLVLEVDEKEEGKAQENEDEEDDLKQSEKDREEEEKKKEDALWASFLSDVGQKPKAAATQATHADKAGEVKSVNKLQGKPKESEKPKDSGKVTITKVFDFAGEEVRVTKEVDSSSKEAKSFLKQQEKWQSSAPGSLPTVSGSETQDQIRSHCTQLLVGAPPLFFHAAGIHHCLAVLHLLRTGDGNAAGVKRPSGISSLLGKIGSKKQKMSTLEKSKLDWENFKEEEGIVEELAIHNRGKDGYIERKAFLERVDHRQFEIERDIRLSRMKP</sequence>
<dbReference type="GO" id="GO:0042127">
    <property type="term" value="P:regulation of cell population proliferation"/>
    <property type="evidence" value="ECO:0007669"/>
    <property type="project" value="Ensembl"/>
</dbReference>
<dbReference type="OrthoDB" id="445677at2759"/>
<feature type="compositionally biased region" description="Basic and acidic residues" evidence="4">
    <location>
        <begin position="146"/>
        <end position="157"/>
    </location>
</feature>
<reference evidence="6" key="2">
    <citation type="submission" date="2025-08" db="UniProtKB">
        <authorList>
            <consortium name="Ensembl"/>
        </authorList>
    </citation>
    <scope>IDENTIFICATION</scope>
    <source>
        <strain evidence="6">broiler</strain>
    </source>
</reference>
<dbReference type="Proteomes" id="UP000000539">
    <property type="component" value="Chromosome 11"/>
</dbReference>
<feature type="compositionally biased region" description="Low complexity" evidence="4">
    <location>
        <begin position="120"/>
        <end position="129"/>
    </location>
</feature>
<dbReference type="GeneTree" id="ENSGT00390000018141"/>
<dbReference type="FunCoup" id="A0A8V0ZV83">
    <property type="interactions" value="1458"/>
</dbReference>
<feature type="compositionally biased region" description="Basic and acidic residues" evidence="4">
    <location>
        <begin position="91"/>
        <end position="108"/>
    </location>
</feature>
<name>A0A8V0ZV83_CHICK</name>
<reference evidence="6" key="1">
    <citation type="submission" date="2020-11" db="EMBL/GenBank/DDBJ databases">
        <title>Gallus gallus (Chicken) genome, bGalGal1, GRCg7b, maternal haplotype autosomes + Z &amp; W.</title>
        <authorList>
            <person name="Warren W."/>
            <person name="Formenti G."/>
            <person name="Fedrigo O."/>
            <person name="Haase B."/>
            <person name="Mountcastle J."/>
            <person name="Balacco J."/>
            <person name="Tracey A."/>
            <person name="Schneider V."/>
            <person name="Okimoto R."/>
            <person name="Cheng H."/>
            <person name="Hawken R."/>
            <person name="Howe K."/>
            <person name="Jarvis E.D."/>
        </authorList>
    </citation>
    <scope>NUCLEOTIDE SEQUENCE [LARGE SCALE GENOMIC DNA]</scope>
    <source>
        <strain evidence="6">Broiler</strain>
    </source>
</reference>
<comment type="subcellular location">
    <subcellularLocation>
        <location evidence="3">Chromosome</location>
        <location evidence="3">Centromere</location>
        <location evidence="3">Kinetochore</location>
    </subcellularLocation>
</comment>
<keyword evidence="3" id="KW-0995">Kinetochore</keyword>
<dbReference type="Ensembl" id="ENSGALT00010057156.1">
    <property type="protein sequence ID" value="ENSGALP00010034765.1"/>
    <property type="gene ID" value="ENSGALG00010023455.1"/>
</dbReference>
<keyword evidence="3" id="KW-0158">Chromosome</keyword>
<dbReference type="GO" id="GO:0000812">
    <property type="term" value="C:Swr1 complex"/>
    <property type="evidence" value="ECO:0000318"/>
    <property type="project" value="GO_Central"/>
</dbReference>
<dbReference type="GO" id="GO:0000776">
    <property type="term" value="C:kinetochore"/>
    <property type="evidence" value="ECO:0007669"/>
    <property type="project" value="UniProtKB-KW"/>
</dbReference>
<dbReference type="GO" id="GO:0007155">
    <property type="term" value="P:cell adhesion"/>
    <property type="evidence" value="ECO:0007669"/>
    <property type="project" value="Ensembl"/>
</dbReference>
<accession>A0A8V0ZV83</accession>
<comment type="function">
    <text evidence="3">May play a role during embryogenesis.</text>
</comment>
<dbReference type="GO" id="GO:0008360">
    <property type="term" value="P:regulation of cell shape"/>
    <property type="evidence" value="ECO:0007669"/>
    <property type="project" value="Ensembl"/>
</dbReference>
<feature type="compositionally biased region" description="Acidic residues" evidence="4">
    <location>
        <begin position="1"/>
        <end position="20"/>
    </location>
</feature>
<dbReference type="PANTHER" id="PTHR48407">
    <property type="entry name" value="CRANIOFACIAL DEVELOPMENT PROTEIN 1"/>
    <property type="match status" value="1"/>
</dbReference>
<evidence type="ECO:0000259" key="5">
    <source>
        <dbReference type="PROSITE" id="PS51279"/>
    </source>
</evidence>
<feature type="compositionally biased region" description="Polar residues" evidence="4">
    <location>
        <begin position="194"/>
        <end position="211"/>
    </location>
</feature>
<evidence type="ECO:0000256" key="1">
    <source>
        <dbReference type="ARBA" id="ARBA00019033"/>
    </source>
</evidence>
<feature type="region of interest" description="Disordered" evidence="4">
    <location>
        <begin position="189"/>
        <end position="211"/>
    </location>
</feature>
<gene>
    <name evidence="6" type="primary">CFDP1</name>
</gene>
<feature type="domain" description="BCNT-C" evidence="5">
    <location>
        <begin position="256"/>
        <end position="337"/>
    </location>
</feature>
<keyword evidence="7" id="KW-1185">Reference proteome</keyword>
<protein>
    <recommendedName>
        <fullName evidence="1 3">Craniofacial development protein 1</fullName>
    </recommendedName>
    <alternativeName>
        <fullName evidence="2 3">Bucentaur</fullName>
    </alternativeName>
</protein>
<dbReference type="GO" id="GO:0044346">
    <property type="term" value="P:fibroblast apoptotic process"/>
    <property type="evidence" value="ECO:0007669"/>
    <property type="project" value="Ensembl"/>
</dbReference>
<dbReference type="GO" id="GO:0006338">
    <property type="term" value="P:chromatin remodeling"/>
    <property type="evidence" value="ECO:0000318"/>
    <property type="project" value="GO_Central"/>
</dbReference>
<dbReference type="PROSITE" id="PS51279">
    <property type="entry name" value="BCNT_C"/>
    <property type="match status" value="1"/>
</dbReference>
<evidence type="ECO:0000256" key="4">
    <source>
        <dbReference type="SAM" id="MobiDB-lite"/>
    </source>
</evidence>
<dbReference type="InterPro" id="IPR027124">
    <property type="entry name" value="Swc5/CFDP1/2"/>
</dbReference>
<evidence type="ECO:0000313" key="7">
    <source>
        <dbReference type="Proteomes" id="UP000000539"/>
    </source>
</evidence>
<keyword evidence="3" id="KW-0217">Developmental protein</keyword>
<dbReference type="PANTHER" id="PTHR48407:SF1">
    <property type="entry name" value="CRANIOFACIAL DEVELOPMENT PROTEIN 1"/>
    <property type="match status" value="1"/>
</dbReference>
<dbReference type="AlphaFoldDB" id="A0A8V0ZV83"/>
<organism evidence="6 7">
    <name type="scientific">Gallus gallus</name>
    <name type="common">Chicken</name>
    <dbReference type="NCBI Taxonomy" id="9031"/>
    <lineage>
        <taxon>Eukaryota</taxon>
        <taxon>Metazoa</taxon>
        <taxon>Chordata</taxon>
        <taxon>Craniata</taxon>
        <taxon>Vertebrata</taxon>
        <taxon>Euteleostomi</taxon>
        <taxon>Archelosauria</taxon>
        <taxon>Archosauria</taxon>
        <taxon>Dinosauria</taxon>
        <taxon>Saurischia</taxon>
        <taxon>Theropoda</taxon>
        <taxon>Coelurosauria</taxon>
        <taxon>Aves</taxon>
        <taxon>Neognathae</taxon>
        <taxon>Galloanserae</taxon>
        <taxon>Galliformes</taxon>
        <taxon>Phasianidae</taxon>
        <taxon>Phasianinae</taxon>
        <taxon>Gallus</taxon>
    </lineage>
</organism>
<feature type="region of interest" description="Disordered" evidence="4">
    <location>
        <begin position="1"/>
        <end position="157"/>
    </location>
</feature>
<feature type="compositionally biased region" description="Basic residues" evidence="4">
    <location>
        <begin position="58"/>
        <end position="68"/>
    </location>
</feature>
<dbReference type="GO" id="GO:2000270">
    <property type="term" value="P:negative regulation of fibroblast apoptotic process"/>
    <property type="evidence" value="ECO:0007669"/>
    <property type="project" value="Ensembl"/>
</dbReference>
<evidence type="ECO:0000313" key="6">
    <source>
        <dbReference type="Ensembl" id="ENSGALP00010034765.1"/>
    </source>
</evidence>
<feature type="compositionally biased region" description="Acidic residues" evidence="4">
    <location>
        <begin position="27"/>
        <end position="43"/>
    </location>
</feature>
<dbReference type="InterPro" id="IPR011421">
    <property type="entry name" value="BCNT-C"/>
</dbReference>
<proteinExistence type="predicted"/>
<dbReference type="Pfam" id="PF07572">
    <property type="entry name" value="BCNT"/>
    <property type="match status" value="1"/>
</dbReference>